<dbReference type="GO" id="GO:0030026">
    <property type="term" value="P:intracellular manganese ion homeostasis"/>
    <property type="evidence" value="ECO:0007669"/>
    <property type="project" value="TreeGrafter"/>
</dbReference>
<feature type="transmembrane region" description="Helical" evidence="5">
    <location>
        <begin position="283"/>
        <end position="305"/>
    </location>
</feature>
<feature type="transmembrane region" description="Helical" evidence="5">
    <location>
        <begin position="462"/>
        <end position="487"/>
    </location>
</feature>
<dbReference type="NCBIfam" id="TIGR01197">
    <property type="entry name" value="nramp"/>
    <property type="match status" value="1"/>
</dbReference>
<evidence type="ECO:0000256" key="4">
    <source>
        <dbReference type="ARBA" id="ARBA00023136"/>
    </source>
</evidence>
<keyword evidence="2 5" id="KW-0812">Transmembrane</keyword>
<protein>
    <submittedName>
        <fullName evidence="6">Uncharacterized protein</fullName>
    </submittedName>
</protein>
<sequence>MSGKLPAIVHSHDSRCLGYNIPWPSSHILTTKSVDIHPPLFLLSLPRAGIFRMATTTDLGTTEVRPLPGTSTTNNYEQDEKKATAAHVSPSVYSEETQRPWVAGLRTWFGLRPNRHSPPPVYQPRPFPSSEPTSIGSKIWKFFKFLGPGAVISVAYVDPDNYQTAISAGAEFQYKLLFMVLVSNLIAIYIQSLCVKLGTVTGMDLAQMNRRWLPRWLDLSIYVVAEASIIATDLGQVIGTAIALNILIPKLPLAAACVISVVETLLVLLFYTDTGELRRVRIFEAFVSVLVVVVFVTICIALSMVDHSSTTTREILRGYVPSREIFVDTGLYASCAILGGTLMPHALYVGTSLSRARLYDYDVKRAPSLPRSQSQGQAPSPSSSQETLATAAYRPSLRAIKSCLGYSIAELTFTLFTVAIFVNSALLVIAGSAFYVPEETRSEDDEISEDLYSLYYLFRDSIAPAAGIMFAVSLLFSGISAGIVSTMSGQIIMEGALDIRLNPFLRRLVTRCVAIIPALVIALAVGKEGLSKALVACNYLLAIALIPITFPIVWYTCRKKYMMVPAEDGSTEVVDMKNNLVTASVAWLLWVLVVVMDVATVVLVGLGITKDEG</sequence>
<organism evidence="6 7">
    <name type="scientific">Sordaria macrospora</name>
    <dbReference type="NCBI Taxonomy" id="5147"/>
    <lineage>
        <taxon>Eukaryota</taxon>
        <taxon>Fungi</taxon>
        <taxon>Dikarya</taxon>
        <taxon>Ascomycota</taxon>
        <taxon>Pezizomycotina</taxon>
        <taxon>Sordariomycetes</taxon>
        <taxon>Sordariomycetidae</taxon>
        <taxon>Sordariales</taxon>
        <taxon>Sordariaceae</taxon>
        <taxon>Sordaria</taxon>
    </lineage>
</organism>
<feature type="transmembrane region" description="Helical" evidence="5">
    <location>
        <begin position="325"/>
        <end position="349"/>
    </location>
</feature>
<evidence type="ECO:0000256" key="2">
    <source>
        <dbReference type="ARBA" id="ARBA00022692"/>
    </source>
</evidence>
<comment type="caution">
    <text evidence="6">The sequence shown here is derived from an EMBL/GenBank/DDBJ whole genome shotgun (WGS) entry which is preliminary data.</text>
</comment>
<dbReference type="PANTHER" id="PTHR11706:SF30">
    <property type="entry name" value="TRANSPORTER SMF1_ESP1"/>
    <property type="match status" value="1"/>
</dbReference>
<reference evidence="6 7" key="1">
    <citation type="submission" date="2017-07" db="EMBL/GenBank/DDBJ databases">
        <title>Genome sequence of the Sordaria macrospora wild type strain R19027.</title>
        <authorList>
            <person name="Nowrousian M."/>
            <person name="Teichert I."/>
            <person name="Kueck U."/>
        </authorList>
    </citation>
    <scope>NUCLEOTIDE SEQUENCE [LARGE SCALE GENOMIC DNA]</scope>
    <source>
        <strain evidence="6 7">R19027</strain>
        <tissue evidence="6">Mycelium</tissue>
    </source>
</reference>
<feature type="transmembrane region" description="Helical" evidence="5">
    <location>
        <begin position="508"/>
        <end position="527"/>
    </location>
</feature>
<keyword evidence="3 5" id="KW-1133">Transmembrane helix</keyword>
<evidence type="ECO:0000256" key="3">
    <source>
        <dbReference type="ARBA" id="ARBA00022989"/>
    </source>
</evidence>
<accession>A0A8S8ZG75</accession>
<dbReference type="VEuPathDB" id="FungiDB:SMAC_06269"/>
<dbReference type="GO" id="GO:0034755">
    <property type="term" value="P:iron ion transmembrane transport"/>
    <property type="evidence" value="ECO:0007669"/>
    <property type="project" value="TreeGrafter"/>
</dbReference>
<dbReference type="PRINTS" id="PR00447">
    <property type="entry name" value="NATRESASSCMP"/>
</dbReference>
<evidence type="ECO:0000256" key="5">
    <source>
        <dbReference type="SAM" id="Phobius"/>
    </source>
</evidence>
<dbReference type="Proteomes" id="UP000433876">
    <property type="component" value="Unassembled WGS sequence"/>
</dbReference>
<keyword evidence="4 5" id="KW-0472">Membrane</keyword>
<dbReference type="InterPro" id="IPR001046">
    <property type="entry name" value="NRAMP_fam"/>
</dbReference>
<feature type="transmembrane region" description="Helical" evidence="5">
    <location>
        <begin position="253"/>
        <end position="271"/>
    </location>
</feature>
<feature type="transmembrane region" description="Helical" evidence="5">
    <location>
        <begin position="533"/>
        <end position="555"/>
    </location>
</feature>
<dbReference type="GO" id="GO:0015086">
    <property type="term" value="F:cadmium ion transmembrane transporter activity"/>
    <property type="evidence" value="ECO:0007669"/>
    <property type="project" value="TreeGrafter"/>
</dbReference>
<dbReference type="EMBL" id="NMPR01000171">
    <property type="protein sequence ID" value="KAA8628639.1"/>
    <property type="molecule type" value="Genomic_DNA"/>
</dbReference>
<feature type="transmembrane region" description="Helical" evidence="5">
    <location>
        <begin position="177"/>
        <end position="198"/>
    </location>
</feature>
<evidence type="ECO:0000313" key="6">
    <source>
        <dbReference type="EMBL" id="KAA8628639.1"/>
    </source>
</evidence>
<dbReference type="Pfam" id="PF01566">
    <property type="entry name" value="Nramp"/>
    <property type="match status" value="1"/>
</dbReference>
<proteinExistence type="predicted"/>
<feature type="transmembrane region" description="Helical" evidence="5">
    <location>
        <begin position="411"/>
        <end position="436"/>
    </location>
</feature>
<evidence type="ECO:0000256" key="1">
    <source>
        <dbReference type="ARBA" id="ARBA00004141"/>
    </source>
</evidence>
<feature type="transmembrane region" description="Helical" evidence="5">
    <location>
        <begin position="585"/>
        <end position="608"/>
    </location>
</feature>
<dbReference type="PANTHER" id="PTHR11706">
    <property type="entry name" value="SOLUTE CARRIER PROTEIN FAMILY 11 MEMBER"/>
    <property type="match status" value="1"/>
</dbReference>
<dbReference type="GO" id="GO:0005384">
    <property type="term" value="F:manganese ion transmembrane transporter activity"/>
    <property type="evidence" value="ECO:0007669"/>
    <property type="project" value="TreeGrafter"/>
</dbReference>
<dbReference type="AlphaFoldDB" id="A0A8S8ZG75"/>
<dbReference type="NCBIfam" id="NF037982">
    <property type="entry name" value="Nramp_1"/>
    <property type="match status" value="1"/>
</dbReference>
<evidence type="ECO:0000313" key="7">
    <source>
        <dbReference type="Proteomes" id="UP000433876"/>
    </source>
</evidence>
<name>A0A8S8ZG75_SORMA</name>
<comment type="subcellular location">
    <subcellularLocation>
        <location evidence="1">Membrane</location>
        <topology evidence="1">Multi-pass membrane protein</topology>
    </subcellularLocation>
</comment>
<feature type="transmembrane region" description="Helical" evidence="5">
    <location>
        <begin position="219"/>
        <end position="247"/>
    </location>
</feature>
<dbReference type="GO" id="GO:0005886">
    <property type="term" value="C:plasma membrane"/>
    <property type="evidence" value="ECO:0007669"/>
    <property type="project" value="TreeGrafter"/>
</dbReference>
<gene>
    <name evidence="6" type="ORF">SMACR_06269</name>
</gene>